<name>A0ABM1Z4K4_AEDAL</name>
<dbReference type="Proteomes" id="UP000069940">
    <property type="component" value="Unassembled WGS sequence"/>
</dbReference>
<feature type="domain" description="Integrase catalytic" evidence="9">
    <location>
        <begin position="1078"/>
        <end position="1234"/>
    </location>
</feature>
<dbReference type="InterPro" id="IPR001584">
    <property type="entry name" value="Integrase_cat-core"/>
</dbReference>
<dbReference type="InterPro" id="IPR036397">
    <property type="entry name" value="RNaseH_sf"/>
</dbReference>
<dbReference type="InterPro" id="IPR012337">
    <property type="entry name" value="RNaseH-like_sf"/>
</dbReference>
<keyword evidence="3" id="KW-0548">Nucleotidyltransferase</keyword>
<dbReference type="PROSITE" id="PS50878">
    <property type="entry name" value="RT_POL"/>
    <property type="match status" value="1"/>
</dbReference>
<dbReference type="CDD" id="cd09274">
    <property type="entry name" value="RNase_HI_RT_Ty3"/>
    <property type="match status" value="1"/>
</dbReference>
<dbReference type="PANTHER" id="PTHR37984:SF5">
    <property type="entry name" value="PROTEIN NYNRIN-LIKE"/>
    <property type="match status" value="1"/>
</dbReference>
<keyword evidence="11" id="KW-1185">Reference proteome</keyword>
<keyword evidence="2" id="KW-0808">Transferase</keyword>
<dbReference type="RefSeq" id="XP_062700974.1">
    <property type="nucleotide sequence ID" value="XM_062844990.1"/>
</dbReference>
<proteinExistence type="predicted"/>
<keyword evidence="5" id="KW-0378">Hydrolase</keyword>
<keyword evidence="6" id="KW-0511">Multifunctional enzyme</keyword>
<dbReference type="PROSITE" id="PS50994">
    <property type="entry name" value="INTEGRASE"/>
    <property type="match status" value="1"/>
</dbReference>
<dbReference type="EnsemblMetazoa" id="AALFPA23_015035.R21792">
    <property type="protein sequence ID" value="AALFPA23_015035.P21792"/>
    <property type="gene ID" value="AALFPA23_015035"/>
</dbReference>
<dbReference type="InterPro" id="IPR043128">
    <property type="entry name" value="Rev_trsase/Diguanyl_cyclase"/>
</dbReference>
<evidence type="ECO:0000256" key="7">
    <source>
        <dbReference type="SAM" id="MobiDB-lite"/>
    </source>
</evidence>
<keyword evidence="4" id="KW-0540">Nuclease</keyword>
<dbReference type="Gene3D" id="1.10.340.70">
    <property type="match status" value="1"/>
</dbReference>
<dbReference type="SUPFAM" id="SSF53098">
    <property type="entry name" value="Ribonuclease H-like"/>
    <property type="match status" value="1"/>
</dbReference>
<dbReference type="PANTHER" id="PTHR37984">
    <property type="entry name" value="PROTEIN CBG26694"/>
    <property type="match status" value="1"/>
</dbReference>
<organism evidence="10 11">
    <name type="scientific">Aedes albopictus</name>
    <name type="common">Asian tiger mosquito</name>
    <name type="synonym">Stegomyia albopicta</name>
    <dbReference type="NCBI Taxonomy" id="7160"/>
    <lineage>
        <taxon>Eukaryota</taxon>
        <taxon>Metazoa</taxon>
        <taxon>Ecdysozoa</taxon>
        <taxon>Arthropoda</taxon>
        <taxon>Hexapoda</taxon>
        <taxon>Insecta</taxon>
        <taxon>Pterygota</taxon>
        <taxon>Neoptera</taxon>
        <taxon>Endopterygota</taxon>
        <taxon>Diptera</taxon>
        <taxon>Nematocera</taxon>
        <taxon>Culicoidea</taxon>
        <taxon>Culicidae</taxon>
        <taxon>Culicinae</taxon>
        <taxon>Aedini</taxon>
        <taxon>Aedes</taxon>
        <taxon>Stegomyia</taxon>
    </lineage>
</organism>
<dbReference type="Pfam" id="PF17919">
    <property type="entry name" value="RT_RNaseH_2"/>
    <property type="match status" value="1"/>
</dbReference>
<feature type="domain" description="Reverse transcriptase" evidence="8">
    <location>
        <begin position="533"/>
        <end position="711"/>
    </location>
</feature>
<sequence length="1422" mass="162849">MSTSVAVSIEPYRRGTSFNDWYTRMKYFFGVNKIKDDEKKAYFITISGPVIFAEMKLLYPAGNFEEASLDDIVSKLKSRLDKTDTDLVQRYKFSTRIQNPDESVEDFVLNLKLQAEFCGFENFKEVAIIDRLIAGISDKKLRQRLLSEDKLTLASAEKLIATWEVARANAGAAEQPNSGNSNMVAAVNNRSSGTHGIVANRLSRVYDLARNQSGFGHNAGGTSSRGPVKSRLGFRSPGKMQPSYRDRRGAEADNYRQDGRVGGQRQWQRPDYSQMICNFCGIKGHIRKKCFKLKNLNRDAVNLVESYRPGPSSDRHINELLSRMQTRDEEDTEDSDSGNLQCMQVSSINKISNPCLVLVVIEGKSLEMEVDCGASVSVISKRRYFSKFDNPLRSYSEPLMVVNGTKLRIAGEARVSVKFNGREELMQLLVLDGENDFYPLLGRTWLDVFYPNWRQFFMNGLHINNVNMDSGKIAIEDLKKQFPTVFKKNFSTPILGFKAELMMKDEVPIFKKAYEVPYRLKDKVSTYLDKLEEQKVITPVESSEWASPIIVVMKKNGEIRLVIDCKVSINKAIVPNTYPLPTSQDIFSNLAGCKIFCALDLEGAYTQLELTERSKQFVVINTMKGLYKYNRLPQGASSSASIFQRVMDKVLEGIEHVSCYLDDVLIAGKTLEECKRKLLLVLERLANVNIKVNFEKCKFFVTELTHLGHVISDKGLRPCSDKISTIEKANAPKNESELKSFLGLLNYYHKFIPNLSSKLYPLYNLLKNNTKYVWDDHCQKAFLESKNLLIETDLLEFYDPKKPMVVISDASSYGLGGLIAHVVDDVEKPISFTSFSLNSAQRKYPILHLEALALVCTIKKFHKYLYGQHFTVYTDHKPLVGIFGKEGRNSIFVTRLQRFVLDLSIYDFDIIYRPSHKLGNADFCSRFPLQQEVPSQIDSEAISSINFSNEFPIDSKVIASATKEDEFLQKVISFMLNGWPERVDRQFADVYSNYLNLELVDDCLLFMDRIIIPKVYQKKILKLLHANHAGIVKMKQLARNTVYWFGINTDIEKYVTDCECCNSMAIIPKPKEIAKWTPTTRPFSRIHIDFFYYGHRTYLLIVDSYSKWIEVEKMVHGTDCNKVLRKLVAYFARFGLPDVLVSDNGPPFNSRGFVDFLEKQGIKVMKSPPYNPASNGQAERLVRTVKEVLKRFLMDPEISELELEDQINLFLFNYRNNNLTKEGVFPAERIFAYKPKTILDLVDPRKHYKKYIDISHPHDDVHSRHQSGIIPKVQEDALDKLTAGDELWYKNHNPHNQARWLKAIFIKKFSRNIFQICIGNAEVMAHRTQIRVCKGSTQWQSPNVWITSQEPRNEPLMSPGRKTPTSDNLSAVDDPPNGEDNRDRTPKGGTKRKRQDSGSCLTELRRSKRTKKVFRSDDFYYS</sequence>
<dbReference type="GeneID" id="109431115"/>
<evidence type="ECO:0000313" key="10">
    <source>
        <dbReference type="EnsemblMetazoa" id="AALFPA23_015035.P21795"/>
    </source>
</evidence>
<feature type="region of interest" description="Disordered" evidence="7">
    <location>
        <begin position="1343"/>
        <end position="1405"/>
    </location>
</feature>
<dbReference type="InterPro" id="IPR043502">
    <property type="entry name" value="DNA/RNA_pol_sf"/>
</dbReference>
<evidence type="ECO:0000256" key="2">
    <source>
        <dbReference type="ARBA" id="ARBA00022679"/>
    </source>
</evidence>
<dbReference type="InterPro" id="IPR050951">
    <property type="entry name" value="Retrovirus_Pol_polyprotein"/>
</dbReference>
<evidence type="ECO:0000256" key="6">
    <source>
        <dbReference type="ARBA" id="ARBA00023268"/>
    </source>
</evidence>
<dbReference type="Pfam" id="PF00665">
    <property type="entry name" value="rve"/>
    <property type="match status" value="1"/>
</dbReference>
<evidence type="ECO:0000313" key="11">
    <source>
        <dbReference type="Proteomes" id="UP000069940"/>
    </source>
</evidence>
<dbReference type="InterPro" id="IPR041588">
    <property type="entry name" value="Integrase_H2C2"/>
</dbReference>
<dbReference type="SUPFAM" id="SSF50630">
    <property type="entry name" value="Acid proteases"/>
    <property type="match status" value="1"/>
</dbReference>
<dbReference type="Gene3D" id="3.10.10.10">
    <property type="entry name" value="HIV Type 1 Reverse Transcriptase, subunit A, domain 1"/>
    <property type="match status" value="1"/>
</dbReference>
<evidence type="ECO:0000259" key="8">
    <source>
        <dbReference type="PROSITE" id="PS50878"/>
    </source>
</evidence>
<dbReference type="Gene3D" id="3.30.70.270">
    <property type="match status" value="2"/>
</dbReference>
<dbReference type="Gene3D" id="2.40.70.10">
    <property type="entry name" value="Acid Proteases"/>
    <property type="match status" value="1"/>
</dbReference>
<keyword evidence="5" id="KW-0255">Endonuclease</keyword>
<dbReference type="InterPro" id="IPR000477">
    <property type="entry name" value="RT_dom"/>
</dbReference>
<reference evidence="10" key="2">
    <citation type="submission" date="2025-05" db="UniProtKB">
        <authorList>
            <consortium name="EnsemblMetazoa"/>
        </authorList>
    </citation>
    <scope>IDENTIFICATION</scope>
    <source>
        <strain evidence="10">Foshan</strain>
    </source>
</reference>
<dbReference type="InterPro" id="IPR041577">
    <property type="entry name" value="RT_RNaseH_2"/>
</dbReference>
<dbReference type="SUPFAM" id="SSF56672">
    <property type="entry name" value="DNA/RNA polymerases"/>
    <property type="match status" value="1"/>
</dbReference>
<dbReference type="Gene3D" id="3.30.420.10">
    <property type="entry name" value="Ribonuclease H-like superfamily/Ribonuclease H"/>
    <property type="match status" value="1"/>
</dbReference>
<evidence type="ECO:0000256" key="5">
    <source>
        <dbReference type="ARBA" id="ARBA00022759"/>
    </source>
</evidence>
<dbReference type="EC" id="2.7.7.49" evidence="1"/>
<protein>
    <recommendedName>
        <fullName evidence="1">RNA-directed DNA polymerase</fullName>
        <ecNumber evidence="1">2.7.7.49</ecNumber>
    </recommendedName>
</protein>
<dbReference type="Pfam" id="PF00078">
    <property type="entry name" value="RVT_1"/>
    <property type="match status" value="1"/>
</dbReference>
<dbReference type="InterPro" id="IPR021109">
    <property type="entry name" value="Peptidase_aspartic_dom_sf"/>
</dbReference>
<evidence type="ECO:0000256" key="3">
    <source>
        <dbReference type="ARBA" id="ARBA00022695"/>
    </source>
</evidence>
<dbReference type="EnsemblMetazoa" id="AALFPA23_015035.R21795">
    <property type="protein sequence ID" value="AALFPA23_015035.P21795"/>
    <property type="gene ID" value="AALFPA23_015035"/>
</dbReference>
<feature type="compositionally biased region" description="Polar residues" evidence="7">
    <location>
        <begin position="214"/>
        <end position="225"/>
    </location>
</feature>
<dbReference type="Pfam" id="PF17921">
    <property type="entry name" value="Integrase_H2C2"/>
    <property type="match status" value="1"/>
</dbReference>
<feature type="compositionally biased region" description="Basic and acidic residues" evidence="7">
    <location>
        <begin position="244"/>
        <end position="259"/>
    </location>
</feature>
<dbReference type="CDD" id="cd01647">
    <property type="entry name" value="RT_LTR"/>
    <property type="match status" value="1"/>
</dbReference>
<evidence type="ECO:0000259" key="9">
    <source>
        <dbReference type="PROSITE" id="PS50994"/>
    </source>
</evidence>
<feature type="region of interest" description="Disordered" evidence="7">
    <location>
        <begin position="214"/>
        <end position="267"/>
    </location>
</feature>
<evidence type="ECO:0000256" key="1">
    <source>
        <dbReference type="ARBA" id="ARBA00012493"/>
    </source>
</evidence>
<accession>A0ABM1Z4K4</accession>
<reference evidence="11" key="1">
    <citation type="journal article" date="2015" name="Proc. Natl. Acad. Sci. U.S.A.">
        <title>Genome sequence of the Asian Tiger mosquito, Aedes albopictus, reveals insights into its biology, genetics, and evolution.</title>
        <authorList>
            <person name="Chen X.G."/>
            <person name="Jiang X."/>
            <person name="Gu J."/>
            <person name="Xu M."/>
            <person name="Wu Y."/>
            <person name="Deng Y."/>
            <person name="Zhang C."/>
            <person name="Bonizzoni M."/>
            <person name="Dermauw W."/>
            <person name="Vontas J."/>
            <person name="Armbruster P."/>
            <person name="Huang X."/>
            <person name="Yang Y."/>
            <person name="Zhang H."/>
            <person name="He W."/>
            <person name="Peng H."/>
            <person name="Liu Y."/>
            <person name="Wu K."/>
            <person name="Chen J."/>
            <person name="Lirakis M."/>
            <person name="Topalis P."/>
            <person name="Van Leeuwen T."/>
            <person name="Hall A.B."/>
            <person name="Jiang X."/>
            <person name="Thorpe C."/>
            <person name="Mueller R.L."/>
            <person name="Sun C."/>
            <person name="Waterhouse R.M."/>
            <person name="Yan G."/>
            <person name="Tu Z.J."/>
            <person name="Fang X."/>
            <person name="James A.A."/>
        </authorList>
    </citation>
    <scope>NUCLEOTIDE SEQUENCE [LARGE SCALE GENOMIC DNA]</scope>
    <source>
        <strain evidence="11">Foshan</strain>
    </source>
</reference>
<dbReference type="RefSeq" id="XP_062700975.1">
    <property type="nucleotide sequence ID" value="XM_062844991.1"/>
</dbReference>
<evidence type="ECO:0000256" key="4">
    <source>
        <dbReference type="ARBA" id="ARBA00022722"/>
    </source>
</evidence>